<comment type="caution">
    <text evidence="1">The sequence shown here is derived from an EMBL/GenBank/DDBJ whole genome shotgun (WGS) entry which is preliminary data.</text>
</comment>
<dbReference type="EMBL" id="SNRW01007006">
    <property type="protein sequence ID" value="KAA6382013.1"/>
    <property type="molecule type" value="Genomic_DNA"/>
</dbReference>
<protein>
    <submittedName>
        <fullName evidence="1">Uncharacterized protein</fullName>
    </submittedName>
</protein>
<reference evidence="1 2" key="1">
    <citation type="submission" date="2019-03" db="EMBL/GenBank/DDBJ databases">
        <title>Single cell metagenomics reveals metabolic interactions within the superorganism composed of flagellate Streblomastix strix and complex community of Bacteroidetes bacteria on its surface.</title>
        <authorList>
            <person name="Treitli S.C."/>
            <person name="Kolisko M."/>
            <person name="Husnik F."/>
            <person name="Keeling P."/>
            <person name="Hampl V."/>
        </authorList>
    </citation>
    <scope>NUCLEOTIDE SEQUENCE [LARGE SCALE GENOMIC DNA]</scope>
    <source>
        <strain evidence="1">ST1C</strain>
    </source>
</reference>
<evidence type="ECO:0000313" key="1">
    <source>
        <dbReference type="EMBL" id="KAA6382013.1"/>
    </source>
</evidence>
<proteinExistence type="predicted"/>
<accession>A0A5J4VIB7</accession>
<name>A0A5J4VIB7_9EUKA</name>
<evidence type="ECO:0000313" key="2">
    <source>
        <dbReference type="Proteomes" id="UP000324800"/>
    </source>
</evidence>
<dbReference type="Proteomes" id="UP000324800">
    <property type="component" value="Unassembled WGS sequence"/>
</dbReference>
<gene>
    <name evidence="1" type="ORF">EZS28_022459</name>
</gene>
<organism evidence="1 2">
    <name type="scientific">Streblomastix strix</name>
    <dbReference type="NCBI Taxonomy" id="222440"/>
    <lineage>
        <taxon>Eukaryota</taxon>
        <taxon>Metamonada</taxon>
        <taxon>Preaxostyla</taxon>
        <taxon>Oxymonadida</taxon>
        <taxon>Streblomastigidae</taxon>
        <taxon>Streblomastix</taxon>
    </lineage>
</organism>
<sequence length="71" mass="8031">MTSSLDSKINNQEVIPEILACGRMRTKILFSVLRFGQPINFLLPLSRKASYLAKVVPSTMQYWKMGAVQNV</sequence>
<dbReference type="AlphaFoldDB" id="A0A5J4VIB7"/>